<protein>
    <recommendedName>
        <fullName evidence="1">Integrase catalytic domain-containing protein</fullName>
    </recommendedName>
</protein>
<dbReference type="PANTHER" id="PTHR37984">
    <property type="entry name" value="PROTEIN CBG26694"/>
    <property type="match status" value="1"/>
</dbReference>
<accession>A0A6J8CQW7</accession>
<gene>
    <name evidence="2" type="ORF">MCOR_31714</name>
</gene>
<reference evidence="2 3" key="1">
    <citation type="submission" date="2020-06" db="EMBL/GenBank/DDBJ databases">
        <authorList>
            <person name="Li R."/>
            <person name="Bekaert M."/>
        </authorList>
    </citation>
    <scope>NUCLEOTIDE SEQUENCE [LARGE SCALE GENOMIC DNA]</scope>
    <source>
        <strain evidence="3">wild</strain>
    </source>
</reference>
<dbReference type="InterPro" id="IPR054465">
    <property type="entry name" value="Integrase_p58-like_C"/>
</dbReference>
<dbReference type="Pfam" id="PF22938">
    <property type="entry name" value="Integrase_p58_C"/>
    <property type="match status" value="1"/>
</dbReference>
<dbReference type="InterPro" id="IPR012337">
    <property type="entry name" value="RNaseH-like_sf"/>
</dbReference>
<evidence type="ECO:0000313" key="3">
    <source>
        <dbReference type="Proteomes" id="UP000507470"/>
    </source>
</evidence>
<sequence>MAIDILGPLPCSVNNNRYLMVVQDYFSKWTEAIPIPDTEAVTVANKFVERIVTIFGVPLSIHSDQGSNFESHVFKEMCNILGIHKTRTTPFRPKSDGMVEKSNSTIETMLSAFAYRSSEHESLGTSSCSMLFGREVNLPVDLILGRPETEKSPLYLKTVYAYELSQKLEVIHKFARNKLKLSSDRMKRNYDVGTKMQKFDAGDPVWLHNPRRVKGLCPKLQNNWEGPFIVVNKLNDVIYRIHKGPKTKPKVVHKDRLKPYQGENVPVWFN</sequence>
<dbReference type="FunFam" id="3.30.420.10:FF:000032">
    <property type="entry name" value="Retrovirus-related Pol polyprotein from transposon 297-like Protein"/>
    <property type="match status" value="1"/>
</dbReference>
<dbReference type="InterPro" id="IPR050951">
    <property type="entry name" value="Retrovirus_Pol_polyprotein"/>
</dbReference>
<dbReference type="Proteomes" id="UP000507470">
    <property type="component" value="Unassembled WGS sequence"/>
</dbReference>
<dbReference type="InterPro" id="IPR001584">
    <property type="entry name" value="Integrase_cat-core"/>
</dbReference>
<organism evidence="2 3">
    <name type="scientific">Mytilus coruscus</name>
    <name type="common">Sea mussel</name>
    <dbReference type="NCBI Taxonomy" id="42192"/>
    <lineage>
        <taxon>Eukaryota</taxon>
        <taxon>Metazoa</taxon>
        <taxon>Spiralia</taxon>
        <taxon>Lophotrochozoa</taxon>
        <taxon>Mollusca</taxon>
        <taxon>Bivalvia</taxon>
        <taxon>Autobranchia</taxon>
        <taxon>Pteriomorphia</taxon>
        <taxon>Mytilida</taxon>
        <taxon>Mytiloidea</taxon>
        <taxon>Mytilidae</taxon>
        <taxon>Mytilinae</taxon>
        <taxon>Mytilus</taxon>
    </lineage>
</organism>
<dbReference type="AlphaFoldDB" id="A0A6J8CQW7"/>
<keyword evidence="3" id="KW-1185">Reference proteome</keyword>
<dbReference type="PROSITE" id="PS50994">
    <property type="entry name" value="INTEGRASE"/>
    <property type="match status" value="1"/>
</dbReference>
<dbReference type="GO" id="GO:0015074">
    <property type="term" value="P:DNA integration"/>
    <property type="evidence" value="ECO:0007669"/>
    <property type="project" value="InterPro"/>
</dbReference>
<dbReference type="OrthoDB" id="10051637at2759"/>
<dbReference type="InterPro" id="IPR036397">
    <property type="entry name" value="RNaseH_sf"/>
</dbReference>
<dbReference type="Pfam" id="PF00665">
    <property type="entry name" value="rve"/>
    <property type="match status" value="1"/>
</dbReference>
<dbReference type="EMBL" id="CACVKT020005672">
    <property type="protein sequence ID" value="CAC5397260.1"/>
    <property type="molecule type" value="Genomic_DNA"/>
</dbReference>
<dbReference type="SUPFAM" id="SSF53098">
    <property type="entry name" value="Ribonuclease H-like"/>
    <property type="match status" value="1"/>
</dbReference>
<feature type="domain" description="Integrase catalytic" evidence="1">
    <location>
        <begin position="1"/>
        <end position="161"/>
    </location>
</feature>
<dbReference type="GO" id="GO:0003676">
    <property type="term" value="F:nucleic acid binding"/>
    <property type="evidence" value="ECO:0007669"/>
    <property type="project" value="InterPro"/>
</dbReference>
<dbReference type="PANTHER" id="PTHR37984:SF15">
    <property type="entry name" value="INTEGRASE CATALYTIC DOMAIN-CONTAINING PROTEIN"/>
    <property type="match status" value="1"/>
</dbReference>
<name>A0A6J8CQW7_MYTCO</name>
<evidence type="ECO:0000259" key="1">
    <source>
        <dbReference type="PROSITE" id="PS50994"/>
    </source>
</evidence>
<dbReference type="Gene3D" id="3.30.420.10">
    <property type="entry name" value="Ribonuclease H-like superfamily/Ribonuclease H"/>
    <property type="match status" value="1"/>
</dbReference>
<proteinExistence type="predicted"/>
<evidence type="ECO:0000313" key="2">
    <source>
        <dbReference type="EMBL" id="CAC5397260.1"/>
    </source>
</evidence>